<dbReference type="Proteomes" id="UP000887013">
    <property type="component" value="Unassembled WGS sequence"/>
</dbReference>
<evidence type="ECO:0000256" key="17">
    <source>
        <dbReference type="ARBA" id="ARBA00023157"/>
    </source>
</evidence>
<dbReference type="SUPFAM" id="SSF82199">
    <property type="entry name" value="SET domain"/>
    <property type="match status" value="1"/>
</dbReference>
<evidence type="ECO:0000256" key="7">
    <source>
        <dbReference type="ARBA" id="ARBA00022454"/>
    </source>
</evidence>
<dbReference type="InterPro" id="IPR011330">
    <property type="entry name" value="Glyco_hydro/deAcase_b/a-brl"/>
</dbReference>
<dbReference type="Gene3D" id="2.70.98.30">
    <property type="entry name" value="Golgi alpha-mannosidase II, domain 4"/>
    <property type="match status" value="1"/>
</dbReference>
<dbReference type="Pfam" id="PF17907">
    <property type="entry name" value="AWS"/>
    <property type="match status" value="1"/>
</dbReference>
<keyword evidence="8" id="KW-0597">Phosphoprotein</keyword>
<dbReference type="InterPro" id="IPR000313">
    <property type="entry name" value="PWWP_dom"/>
</dbReference>
<keyword evidence="14" id="KW-0863">Zinc-finger</keyword>
<evidence type="ECO:0000256" key="15">
    <source>
        <dbReference type="ARBA" id="ARBA00022801"/>
    </source>
</evidence>
<dbReference type="FunFam" id="1.20.1270.50:FF:000003">
    <property type="entry name" value="Alpha-mannosidase"/>
    <property type="match status" value="1"/>
</dbReference>
<evidence type="ECO:0000259" key="24">
    <source>
        <dbReference type="PROSITE" id="PS50868"/>
    </source>
</evidence>
<evidence type="ECO:0000259" key="23">
    <source>
        <dbReference type="PROSITE" id="PS50812"/>
    </source>
</evidence>
<feature type="domain" description="PWWP" evidence="23">
    <location>
        <begin position="232"/>
        <end position="294"/>
    </location>
</feature>
<dbReference type="SMART" id="SM00317">
    <property type="entry name" value="SET"/>
    <property type="match status" value="1"/>
</dbReference>
<evidence type="ECO:0000259" key="25">
    <source>
        <dbReference type="PROSITE" id="PS51215"/>
    </source>
</evidence>
<keyword evidence="15" id="KW-0378">Hydrolase</keyword>
<evidence type="ECO:0000256" key="16">
    <source>
        <dbReference type="ARBA" id="ARBA00022833"/>
    </source>
</evidence>
<dbReference type="Gene3D" id="3.20.110.10">
    <property type="entry name" value="Glycoside hydrolase 38, N terminal domain"/>
    <property type="match status" value="1"/>
</dbReference>
<dbReference type="CDD" id="cd15489">
    <property type="entry name" value="PHD_SF"/>
    <property type="match status" value="1"/>
</dbReference>
<dbReference type="Pfam" id="PF22908">
    <property type="entry name" value="PHD_NSD"/>
    <property type="match status" value="1"/>
</dbReference>
<dbReference type="InterPro" id="IPR011011">
    <property type="entry name" value="Znf_FYVE_PHD"/>
</dbReference>
<dbReference type="SUPFAM" id="SSF63748">
    <property type="entry name" value="Tudor/PWWP/MBT"/>
    <property type="match status" value="1"/>
</dbReference>
<dbReference type="Pfam" id="PF07748">
    <property type="entry name" value="Glyco_hydro_38C"/>
    <property type="match status" value="1"/>
</dbReference>
<dbReference type="Gene3D" id="2.60.40.1180">
    <property type="entry name" value="Golgi alpha-mannosidase II"/>
    <property type="match status" value="1"/>
</dbReference>
<evidence type="ECO:0000256" key="1">
    <source>
        <dbReference type="ARBA" id="ARBA00000365"/>
    </source>
</evidence>
<dbReference type="FunFam" id="2.70.98.30:FF:000003">
    <property type="entry name" value="Alpha-mannosidase"/>
    <property type="match status" value="1"/>
</dbReference>
<dbReference type="InterPro" id="IPR028995">
    <property type="entry name" value="Glyco_hydro_57/38_cen_sf"/>
</dbReference>
<dbReference type="InterPro" id="IPR048534">
    <property type="entry name" value="Man2a1-like_dom"/>
</dbReference>
<dbReference type="GO" id="GO:0140938">
    <property type="term" value="F:histone H3 methyltransferase activity"/>
    <property type="evidence" value="ECO:0007669"/>
    <property type="project" value="UniProtKB-ARBA"/>
</dbReference>
<dbReference type="Pfam" id="PF01074">
    <property type="entry name" value="Glyco_hydro_38N"/>
    <property type="match status" value="1"/>
</dbReference>
<dbReference type="InterPro" id="IPR015341">
    <property type="entry name" value="Glyco_hydro_38_cen"/>
</dbReference>
<feature type="domain" description="AWS" evidence="25">
    <location>
        <begin position="368"/>
        <end position="418"/>
    </location>
</feature>
<keyword evidence="16" id="KW-0862">Zinc</keyword>
<dbReference type="Gene3D" id="2.170.270.10">
    <property type="entry name" value="SET domain"/>
    <property type="match status" value="1"/>
</dbReference>
<dbReference type="InterPro" id="IPR037094">
    <property type="entry name" value="Glyco_hydro_38_cen_sf"/>
</dbReference>
<dbReference type="EC" id="3.2.1.24" evidence="6"/>
<dbReference type="InterPro" id="IPR003616">
    <property type="entry name" value="Post-SET_dom"/>
</dbReference>
<dbReference type="PROSITE" id="PS50812">
    <property type="entry name" value="PWWP"/>
    <property type="match status" value="1"/>
</dbReference>
<dbReference type="Gene3D" id="3.30.40.10">
    <property type="entry name" value="Zinc/RING finger domain, C3HC4 (zinc finger)"/>
    <property type="match status" value="2"/>
</dbReference>
<evidence type="ECO:0000256" key="9">
    <source>
        <dbReference type="ARBA" id="ARBA00022603"/>
    </source>
</evidence>
<evidence type="ECO:0000256" key="14">
    <source>
        <dbReference type="ARBA" id="ARBA00022771"/>
    </source>
</evidence>
<dbReference type="SUPFAM" id="SSF74650">
    <property type="entry name" value="Galactose mutarotase-like"/>
    <property type="match status" value="1"/>
</dbReference>
<dbReference type="SMART" id="SM00249">
    <property type="entry name" value="PHD"/>
    <property type="match status" value="4"/>
</dbReference>
<dbReference type="InterPro" id="IPR041147">
    <property type="entry name" value="GH38_C"/>
</dbReference>
<dbReference type="PROSITE" id="PS50868">
    <property type="entry name" value="POST_SET"/>
    <property type="match status" value="1"/>
</dbReference>
<dbReference type="SUPFAM" id="SSF57903">
    <property type="entry name" value="FYVE/PHD zinc finger"/>
    <property type="match status" value="2"/>
</dbReference>
<evidence type="ECO:0000256" key="11">
    <source>
        <dbReference type="ARBA" id="ARBA00022691"/>
    </source>
</evidence>
<evidence type="ECO:0000256" key="5">
    <source>
        <dbReference type="ARBA" id="ARBA00009792"/>
    </source>
</evidence>
<dbReference type="FunFam" id="1.20.1270.50:FF:000002">
    <property type="entry name" value="Alpha-mannosidase"/>
    <property type="match status" value="1"/>
</dbReference>
<dbReference type="Pfam" id="PF21260">
    <property type="entry name" value="Laman-like_dom"/>
    <property type="match status" value="1"/>
</dbReference>
<dbReference type="InterPro" id="IPR006560">
    <property type="entry name" value="AWS_dom"/>
</dbReference>
<comment type="catalytic activity">
    <reaction evidence="1">
        <text>Hydrolysis of terminal, non-reducing alpha-D-mannose residues in alpha-D-mannosides.</text>
        <dbReference type="EC" id="3.2.1.24"/>
    </reaction>
</comment>
<dbReference type="Pfam" id="PF00856">
    <property type="entry name" value="SET"/>
    <property type="match status" value="1"/>
</dbReference>
<dbReference type="PROSITE" id="PS50280">
    <property type="entry name" value="SET"/>
    <property type="match status" value="1"/>
</dbReference>
<evidence type="ECO:0000256" key="10">
    <source>
        <dbReference type="ARBA" id="ARBA00022679"/>
    </source>
</evidence>
<evidence type="ECO:0000256" key="12">
    <source>
        <dbReference type="ARBA" id="ARBA00022723"/>
    </source>
</evidence>
<keyword evidence="9" id="KW-0489">Methyltransferase</keyword>
<keyword evidence="17" id="KW-1015">Disulfide bond</keyword>
<dbReference type="SUPFAM" id="SSF88713">
    <property type="entry name" value="Glycoside hydrolase/deacetylase"/>
    <property type="match status" value="1"/>
</dbReference>
<evidence type="ECO:0000256" key="21">
    <source>
        <dbReference type="SAM" id="MobiDB-lite"/>
    </source>
</evidence>
<feature type="region of interest" description="Disordered" evidence="21">
    <location>
        <begin position="40"/>
        <end position="59"/>
    </location>
</feature>
<evidence type="ECO:0000256" key="6">
    <source>
        <dbReference type="ARBA" id="ARBA00012752"/>
    </source>
</evidence>
<proteinExistence type="inferred from homology"/>
<evidence type="ECO:0000313" key="26">
    <source>
        <dbReference type="EMBL" id="GFU26894.1"/>
    </source>
</evidence>
<dbReference type="PROSITE" id="PS51215">
    <property type="entry name" value="AWS"/>
    <property type="match status" value="1"/>
</dbReference>
<dbReference type="Gene3D" id="2.60.40.1360">
    <property type="match status" value="1"/>
</dbReference>
<evidence type="ECO:0000256" key="2">
    <source>
        <dbReference type="ARBA" id="ARBA00001947"/>
    </source>
</evidence>
<evidence type="ECO:0000256" key="3">
    <source>
        <dbReference type="ARBA" id="ARBA00004123"/>
    </source>
</evidence>
<dbReference type="Pfam" id="PF17677">
    <property type="entry name" value="Glyco_hydro38C2"/>
    <property type="match status" value="1"/>
</dbReference>
<dbReference type="Gene3D" id="2.30.30.140">
    <property type="match status" value="1"/>
</dbReference>
<evidence type="ECO:0000256" key="8">
    <source>
        <dbReference type="ARBA" id="ARBA00022553"/>
    </source>
</evidence>
<feature type="domain" description="Post-SET" evidence="24">
    <location>
        <begin position="544"/>
        <end position="560"/>
    </location>
</feature>
<comment type="similarity">
    <text evidence="5">Belongs to the glycosyl hydrolase 38 family.</text>
</comment>
<dbReference type="PROSITE" id="PS01359">
    <property type="entry name" value="ZF_PHD_1"/>
    <property type="match status" value="1"/>
</dbReference>
<dbReference type="GO" id="GO:0030246">
    <property type="term" value="F:carbohydrate binding"/>
    <property type="evidence" value="ECO:0007669"/>
    <property type="project" value="InterPro"/>
</dbReference>
<dbReference type="InterPro" id="IPR001214">
    <property type="entry name" value="SET_dom"/>
</dbReference>
<evidence type="ECO:0000256" key="4">
    <source>
        <dbReference type="ARBA" id="ARBA00004286"/>
    </source>
</evidence>
<dbReference type="InterPro" id="IPR013780">
    <property type="entry name" value="Glyco_hydro_b"/>
</dbReference>
<dbReference type="SMART" id="SM00570">
    <property type="entry name" value="AWS"/>
    <property type="match status" value="1"/>
</dbReference>
<evidence type="ECO:0000256" key="19">
    <source>
        <dbReference type="ARBA" id="ARBA00023242"/>
    </source>
</evidence>
<dbReference type="InterPro" id="IPR000602">
    <property type="entry name" value="Glyco_hydro_38_N"/>
</dbReference>
<dbReference type="FunFam" id="3.20.110.10:FF:000001">
    <property type="entry name" value="Alpha-mannosidase"/>
    <property type="match status" value="1"/>
</dbReference>
<keyword evidence="20" id="KW-0326">Glycosidase</keyword>
<comment type="subcellular location">
    <subcellularLocation>
        <location evidence="4">Chromosome</location>
    </subcellularLocation>
    <subcellularLocation>
        <location evidence="3">Nucleus</location>
    </subcellularLocation>
</comment>
<keyword evidence="13" id="KW-0732">Signal</keyword>
<dbReference type="InterPro" id="IPR011682">
    <property type="entry name" value="Glyco_hydro_38_C"/>
</dbReference>
<dbReference type="Pfam" id="PF00855">
    <property type="entry name" value="PWWP"/>
    <property type="match status" value="1"/>
</dbReference>
<comment type="cofactor">
    <cofactor evidence="2">
        <name>Zn(2+)</name>
        <dbReference type="ChEBI" id="CHEBI:29105"/>
    </cofactor>
</comment>
<dbReference type="InterPro" id="IPR050843">
    <property type="entry name" value="Glycosyl_Hydrlase_38"/>
</dbReference>
<dbReference type="GO" id="GO:0005764">
    <property type="term" value="C:lysosome"/>
    <property type="evidence" value="ECO:0007669"/>
    <property type="project" value="TreeGrafter"/>
</dbReference>
<keyword evidence="19" id="KW-0539">Nucleus</keyword>
<evidence type="ECO:0000259" key="22">
    <source>
        <dbReference type="PROSITE" id="PS50280"/>
    </source>
</evidence>
<feature type="domain" description="SET" evidence="22">
    <location>
        <begin position="415"/>
        <end position="537"/>
    </location>
</feature>
<comment type="caution">
    <text evidence="26">The sequence shown here is derived from an EMBL/GenBank/DDBJ whole genome shotgun (WGS) entry which is preliminary data.</text>
</comment>
<dbReference type="SMART" id="SM00872">
    <property type="entry name" value="Alpha-mann_mid"/>
    <property type="match status" value="1"/>
</dbReference>
<keyword evidence="18" id="KW-0325">Glycoprotein</keyword>
<dbReference type="InterPro" id="IPR001965">
    <property type="entry name" value="Znf_PHD"/>
</dbReference>
<dbReference type="GO" id="GO:0005634">
    <property type="term" value="C:nucleus"/>
    <property type="evidence" value="ECO:0007669"/>
    <property type="project" value="UniProtKB-SubCell"/>
</dbReference>
<dbReference type="InterPro" id="IPR019786">
    <property type="entry name" value="Zinc_finger_PHD-type_CS"/>
</dbReference>
<dbReference type="GO" id="GO:0008270">
    <property type="term" value="F:zinc ion binding"/>
    <property type="evidence" value="ECO:0007669"/>
    <property type="project" value="UniProtKB-KW"/>
</dbReference>
<accession>A0A8X6QMK0</accession>
<dbReference type="GO" id="GO:0016279">
    <property type="term" value="F:protein-lysine N-methyltransferase activity"/>
    <property type="evidence" value="ECO:0007669"/>
    <property type="project" value="UniProtKB-ARBA"/>
</dbReference>
<dbReference type="InterPro" id="IPR013083">
    <property type="entry name" value="Znf_RING/FYVE/PHD"/>
</dbReference>
<keyword evidence="27" id="KW-1185">Reference proteome</keyword>
<dbReference type="PANTHER" id="PTHR11607">
    <property type="entry name" value="ALPHA-MANNOSIDASE"/>
    <property type="match status" value="1"/>
</dbReference>
<dbReference type="GO" id="GO:0032259">
    <property type="term" value="P:methylation"/>
    <property type="evidence" value="ECO:0007669"/>
    <property type="project" value="UniProtKB-KW"/>
</dbReference>
<dbReference type="SMART" id="SM00293">
    <property type="entry name" value="PWWP"/>
    <property type="match status" value="1"/>
</dbReference>
<organism evidence="26 27">
    <name type="scientific">Nephila pilipes</name>
    <name type="common">Giant wood spider</name>
    <name type="synonym">Nephila maculata</name>
    <dbReference type="NCBI Taxonomy" id="299642"/>
    <lineage>
        <taxon>Eukaryota</taxon>
        <taxon>Metazoa</taxon>
        <taxon>Ecdysozoa</taxon>
        <taxon>Arthropoda</taxon>
        <taxon>Chelicerata</taxon>
        <taxon>Arachnida</taxon>
        <taxon>Araneae</taxon>
        <taxon>Araneomorphae</taxon>
        <taxon>Entelegynae</taxon>
        <taxon>Araneoidea</taxon>
        <taxon>Nephilidae</taxon>
        <taxon>Nephila</taxon>
    </lineage>
</organism>
<dbReference type="CDD" id="cd10810">
    <property type="entry name" value="GH38N_AMII_LAM_like"/>
    <property type="match status" value="1"/>
</dbReference>
<dbReference type="GO" id="GO:0006013">
    <property type="term" value="P:mannose metabolic process"/>
    <property type="evidence" value="ECO:0007669"/>
    <property type="project" value="InterPro"/>
</dbReference>
<gene>
    <name evidence="26" type="primary">MAN2B1</name>
    <name evidence="26" type="ORF">NPIL_316661</name>
</gene>
<dbReference type="PANTHER" id="PTHR11607:SF3">
    <property type="entry name" value="LYSOSOMAL ALPHA-MANNOSIDASE"/>
    <property type="match status" value="1"/>
</dbReference>
<sequence length="1686" mass="194476">MSLTTGKRKRVDDLEKDDFESEIKLPKSDEVDCQSGNVEISESEDISNSSLQSDSKSLRYVSDNTSSETKHECFSCKSEGNDLLKCPLESCDKYYHSKCSKKLPSSKSACPLHICLSCYLITPKNSQVTKGDMYKCSKCPTAFHTKEECVIPGAVISSGSDMLCPNHFTPEKERGYSSVMNLCFCIQCGCNEDLIYCTSCPYAIHKKCSRTENFNNDIFICDRCRIRKTVSFNDIVWVKVYNFRWWPARVLNPKDAPADVRKMRHFDGEFLVQLFETCEYYWTQKGRVHPYIFKQVGLEDKNLRHNFKKMFSDSVFDKAVKLACKALSDKKFTQTADTGNRKKPPPYKHIKSNKPIGDVQIYTSHDSSDHNPCGCKVSDSNPCGYDSLCLNRSMCTECDAGVCEALDLCQNQKFQKLQYASVKPFWTSTKAWGLKCLEDIKQGHFIMEYCGDLIDDEECERRIKQKQETGDTNFYFCTLDSNRIIDAGPKGNFSRFINHSCEPNCETQKWIVNGDARVGIFAKKDIPSGSEITFDYQMDFSHYEKLKCNCGSKRCSGLIGKKPQNTRHSSDEEEVSKSDSLTPEPKNSKDTRKEKTSRKVNGVNEKNTSKVNGIKKEINIKQCNSKKEISVKKESGVKKRNGLKKNKPLCFKCKTGGKLLHCTLEECGKSFHIRCLKPGMEDTQTDDWECPCHFCQKCRMLSSYQCNLCPNSYCIKHACPDGKPDMLNVHIIMHTHDDVGWLQTVDSYYDMWVREIITSVVSTLMQNDTRKFIYVESAFFTKWWEEQTELTKEIVRRLVNDGRLEFISGGWSMNDEATTHYLAIIDQMTLGLRWLNETFGVCGRPKVGWQIDTFGHSREQASLFAQMKFDGLFLGRIHYQDKMYRESTKSLEVIWKTSESLGDKFNIFTGVLPNVYWPPKGFCFDTFCSDEELTEENINYKAHSFISYAQEQAKHYATNNVVMTMGMDFHFRDAPRWYRNMDFLINYVNSLQAVGMKVNMFYSTPTCYLNSLHASNKTWKTMQSDFFPYASGRHEYWTGYFTSRPALKFHARRENAFLQVCKQLVTLADVENADMLTLKKALGVIQHHDGITGTEKQHVAEDYTRMLSEGHALCEDAIGRAMRLLLSNDTILPRLHFCQHLNISQCVFTELHRQFLVIVYNPLAHPVRSYLRLPVTGEGFLVRQVNRRRRSVPSQVLRITPFIISLPERSSLAVNELVFPVSLPPLGFSFYGVKMLDDYEPVVDTESGYMPFTILDTVIQNENLQVVIDGHSGLLKEIVLMQSNQRVPVKQSFYYYEGMPGYRMERASGAYCFNPQHDTAYPLAENITYRVFKGPLVEEVHQFYTPWITQIIRLYKGHNHVEFDWIVGPIPVQDHIGREIIIRFDTNLANDGVFYTDTNSRETMKRVRDHQDTFPWNITEKIAGNYYPVTSWTYIKDEAQDLQLSLLPDRAQGGGSVKDGSLELMVHRRLLFDDGYGVNEALNEPGFDGRGLVVRGSHYLTLGPIEDMTPLNKRLSKMRFHEPVVTFSRLSYANLSRYALSDFRGLKRRLPHNVHLLTLERLDDQRILLRLEHFYESADEPEATVTVSLNNLFRPFRVIYYQETTLTAHEYLYEAERLKWRARSEDQEDIDFESELPANNDLTEVLESEVNESENANEAEEDHLRITLKPMEIRTFILKVDYYVKY</sequence>
<keyword evidence="10" id="KW-0808">Transferase</keyword>
<evidence type="ECO:0000256" key="20">
    <source>
        <dbReference type="ARBA" id="ARBA00023295"/>
    </source>
</evidence>
<protein>
    <recommendedName>
        <fullName evidence="6">alpha-mannosidase</fullName>
        <ecNumber evidence="6">3.2.1.24</ecNumber>
    </recommendedName>
</protein>
<dbReference type="Gene3D" id="1.20.1270.50">
    <property type="entry name" value="Glycoside hydrolase family 38, central domain"/>
    <property type="match status" value="2"/>
</dbReference>
<dbReference type="InterPro" id="IPR046341">
    <property type="entry name" value="SET_dom_sf"/>
</dbReference>
<evidence type="ECO:0000256" key="18">
    <source>
        <dbReference type="ARBA" id="ARBA00023180"/>
    </source>
</evidence>
<dbReference type="SUPFAM" id="SSF88688">
    <property type="entry name" value="Families 57/38 glycoside transferase middle domain"/>
    <property type="match status" value="1"/>
</dbReference>
<feature type="compositionally biased region" description="Low complexity" evidence="21">
    <location>
        <begin position="46"/>
        <end position="55"/>
    </location>
</feature>
<keyword evidence="12" id="KW-0479">Metal-binding</keyword>
<dbReference type="GO" id="GO:0005694">
    <property type="term" value="C:chromosome"/>
    <property type="evidence" value="ECO:0007669"/>
    <property type="project" value="UniProtKB-SubCell"/>
</dbReference>
<evidence type="ECO:0000256" key="13">
    <source>
        <dbReference type="ARBA" id="ARBA00022729"/>
    </source>
</evidence>
<dbReference type="InterPro" id="IPR055198">
    <property type="entry name" value="NSD_PHD"/>
</dbReference>
<dbReference type="InterPro" id="IPR027291">
    <property type="entry name" value="Glyco_hydro_38_N_sf"/>
</dbReference>
<feature type="region of interest" description="Disordered" evidence="21">
    <location>
        <begin position="561"/>
        <end position="606"/>
    </location>
</feature>
<reference evidence="26" key="1">
    <citation type="submission" date="2020-08" db="EMBL/GenBank/DDBJ databases">
        <title>Multicomponent nature underlies the extraordinary mechanical properties of spider dragline silk.</title>
        <authorList>
            <person name="Kono N."/>
            <person name="Nakamura H."/>
            <person name="Mori M."/>
            <person name="Yoshida Y."/>
            <person name="Ohtoshi R."/>
            <person name="Malay A.D."/>
            <person name="Moran D.A.P."/>
            <person name="Tomita M."/>
            <person name="Numata K."/>
            <person name="Arakawa K."/>
        </authorList>
    </citation>
    <scope>NUCLEOTIDE SEQUENCE</scope>
</reference>
<dbReference type="EMBL" id="BMAW01128667">
    <property type="protein sequence ID" value="GFU26894.1"/>
    <property type="molecule type" value="Genomic_DNA"/>
</dbReference>
<dbReference type="Pfam" id="PF09261">
    <property type="entry name" value="Alpha-mann_mid"/>
    <property type="match status" value="1"/>
</dbReference>
<keyword evidence="7" id="KW-0158">Chromosome</keyword>
<dbReference type="GO" id="GO:0004559">
    <property type="term" value="F:alpha-mannosidase activity"/>
    <property type="evidence" value="ECO:0007669"/>
    <property type="project" value="UniProtKB-EC"/>
</dbReference>
<keyword evidence="11" id="KW-0949">S-adenosyl-L-methionine</keyword>
<evidence type="ECO:0000313" key="27">
    <source>
        <dbReference type="Proteomes" id="UP000887013"/>
    </source>
</evidence>
<dbReference type="InterPro" id="IPR011013">
    <property type="entry name" value="Gal_mutarotase_sf_dom"/>
</dbReference>
<dbReference type="CDD" id="cd15565">
    <property type="entry name" value="PHD2_NSD"/>
    <property type="match status" value="1"/>
</dbReference>
<dbReference type="OrthoDB" id="2016903at2759"/>
<name>A0A8X6QMK0_NEPPI</name>